<proteinExistence type="predicted"/>
<accession>A0A5B7F5W4</accession>
<evidence type="ECO:0000313" key="1">
    <source>
        <dbReference type="EMBL" id="MPC42451.1"/>
    </source>
</evidence>
<reference evidence="1 2" key="1">
    <citation type="submission" date="2019-05" db="EMBL/GenBank/DDBJ databases">
        <title>Another draft genome of Portunus trituberculatus and its Hox gene families provides insights of decapod evolution.</title>
        <authorList>
            <person name="Jeong J.-H."/>
            <person name="Song I."/>
            <person name="Kim S."/>
            <person name="Choi T."/>
            <person name="Kim D."/>
            <person name="Ryu S."/>
            <person name="Kim W."/>
        </authorList>
    </citation>
    <scope>NUCLEOTIDE SEQUENCE [LARGE SCALE GENOMIC DNA]</scope>
    <source>
        <tissue evidence="1">Muscle</tissue>
    </source>
</reference>
<sequence length="71" mass="7841">MARLSWDGVRVGVQESAVVIVKDFLADKFRIVSIENKHGVTSCLCSCVIHHLGRLLVSQPVIHITERAQSS</sequence>
<dbReference type="EMBL" id="VSRR010005442">
    <property type="protein sequence ID" value="MPC42451.1"/>
    <property type="molecule type" value="Genomic_DNA"/>
</dbReference>
<protein>
    <submittedName>
        <fullName evidence="1">Uncharacterized protein</fullName>
    </submittedName>
</protein>
<name>A0A5B7F5W4_PORTR</name>
<dbReference type="Proteomes" id="UP000324222">
    <property type="component" value="Unassembled WGS sequence"/>
</dbReference>
<dbReference type="AlphaFoldDB" id="A0A5B7F5W4"/>
<organism evidence="1 2">
    <name type="scientific">Portunus trituberculatus</name>
    <name type="common">Swimming crab</name>
    <name type="synonym">Neptunus trituberculatus</name>
    <dbReference type="NCBI Taxonomy" id="210409"/>
    <lineage>
        <taxon>Eukaryota</taxon>
        <taxon>Metazoa</taxon>
        <taxon>Ecdysozoa</taxon>
        <taxon>Arthropoda</taxon>
        <taxon>Crustacea</taxon>
        <taxon>Multicrustacea</taxon>
        <taxon>Malacostraca</taxon>
        <taxon>Eumalacostraca</taxon>
        <taxon>Eucarida</taxon>
        <taxon>Decapoda</taxon>
        <taxon>Pleocyemata</taxon>
        <taxon>Brachyura</taxon>
        <taxon>Eubrachyura</taxon>
        <taxon>Portunoidea</taxon>
        <taxon>Portunidae</taxon>
        <taxon>Portuninae</taxon>
        <taxon>Portunus</taxon>
    </lineage>
</organism>
<gene>
    <name evidence="1" type="ORF">E2C01_036073</name>
</gene>
<comment type="caution">
    <text evidence="1">The sequence shown here is derived from an EMBL/GenBank/DDBJ whole genome shotgun (WGS) entry which is preliminary data.</text>
</comment>
<evidence type="ECO:0000313" key="2">
    <source>
        <dbReference type="Proteomes" id="UP000324222"/>
    </source>
</evidence>
<keyword evidence="2" id="KW-1185">Reference proteome</keyword>